<reference evidence="2" key="1">
    <citation type="submission" date="2020-08" db="EMBL/GenBank/DDBJ databases">
        <title>Multicomponent nature underlies the extraordinary mechanical properties of spider dragline silk.</title>
        <authorList>
            <person name="Kono N."/>
            <person name="Nakamura H."/>
            <person name="Mori M."/>
            <person name="Yoshida Y."/>
            <person name="Ohtoshi R."/>
            <person name="Malay A.D."/>
            <person name="Moran D.A.P."/>
            <person name="Tomita M."/>
            <person name="Numata K."/>
            <person name="Arakawa K."/>
        </authorList>
    </citation>
    <scope>NUCLEOTIDE SEQUENCE</scope>
</reference>
<feature type="region of interest" description="Disordered" evidence="1">
    <location>
        <begin position="146"/>
        <end position="174"/>
    </location>
</feature>
<name>A0A8X6SVP8_TRICX</name>
<gene>
    <name evidence="2" type="primary">RF55_13957</name>
    <name evidence="2" type="ORF">TNCV_4961571</name>
</gene>
<dbReference type="Proteomes" id="UP000887159">
    <property type="component" value="Unassembled WGS sequence"/>
</dbReference>
<organism evidence="2 3">
    <name type="scientific">Trichonephila clavipes</name>
    <name type="common">Golden silk orbweaver</name>
    <name type="synonym">Nephila clavipes</name>
    <dbReference type="NCBI Taxonomy" id="2585209"/>
    <lineage>
        <taxon>Eukaryota</taxon>
        <taxon>Metazoa</taxon>
        <taxon>Ecdysozoa</taxon>
        <taxon>Arthropoda</taxon>
        <taxon>Chelicerata</taxon>
        <taxon>Arachnida</taxon>
        <taxon>Araneae</taxon>
        <taxon>Araneomorphae</taxon>
        <taxon>Entelegynae</taxon>
        <taxon>Araneoidea</taxon>
        <taxon>Nephilidae</taxon>
        <taxon>Trichonephila</taxon>
    </lineage>
</organism>
<evidence type="ECO:0000313" key="2">
    <source>
        <dbReference type="EMBL" id="GFY13788.1"/>
    </source>
</evidence>
<accession>A0A8X6SVP8</accession>
<proteinExistence type="predicted"/>
<comment type="caution">
    <text evidence="2">The sequence shown here is derived from an EMBL/GenBank/DDBJ whole genome shotgun (WGS) entry which is preliminary data.</text>
</comment>
<dbReference type="AlphaFoldDB" id="A0A8X6SVP8"/>
<protein>
    <submittedName>
        <fullName evidence="2">Mariner transposase</fullName>
    </submittedName>
</protein>
<evidence type="ECO:0000313" key="3">
    <source>
        <dbReference type="Proteomes" id="UP000887159"/>
    </source>
</evidence>
<dbReference type="EMBL" id="BMAU01021323">
    <property type="protein sequence ID" value="GFY13788.1"/>
    <property type="molecule type" value="Genomic_DNA"/>
</dbReference>
<feature type="compositionally biased region" description="Polar residues" evidence="1">
    <location>
        <begin position="160"/>
        <end position="174"/>
    </location>
</feature>
<keyword evidence="3" id="KW-1185">Reference proteome</keyword>
<evidence type="ECO:0000256" key="1">
    <source>
        <dbReference type="SAM" id="MobiDB-lite"/>
    </source>
</evidence>
<sequence>MKNRPAFRAGILLGRRVNGYKADSFRHIAGNFRPCKWGLSRASLATSALKTYNYYRHKCEIGHNKGYPSSPRDGGGCLKNITVLKMEKIVYMIQYFDLKGLSLTNIKAELDSILGESAPSFTTVKYWVAEFNGGCMICRDNHRSGRPNEWMTKNGEENPQRSTGWSLTENSRDS</sequence>